<dbReference type="EMBL" id="CP044016">
    <property type="protein sequence ID" value="QES87425.1"/>
    <property type="molecule type" value="Genomic_DNA"/>
</dbReference>
<dbReference type="KEGG" id="arac:E0W69_001685"/>
<name>A0A5P2FW79_9BACT</name>
<evidence type="ECO:0000256" key="1">
    <source>
        <dbReference type="SAM" id="Phobius"/>
    </source>
</evidence>
<feature type="transmembrane region" description="Helical" evidence="1">
    <location>
        <begin position="79"/>
        <end position="103"/>
    </location>
</feature>
<evidence type="ECO:0000313" key="2">
    <source>
        <dbReference type="EMBL" id="QES87425.1"/>
    </source>
</evidence>
<dbReference type="AlphaFoldDB" id="A0A5P2FW79"/>
<dbReference type="OrthoDB" id="660475at2"/>
<sequence length="183" mass="21075">MAKDFDYIVTLKKSNTTPITIVCNILMLAAIGTFLYTSAQSLQYGVKLYALWIITALVLFWWILIIFGKKKKPYFRIGFFFAAMGWLLAPIHKIVIGVLYIVAGLLEKQVKFPEEIGVDASGILINSLPKKHVEWKDLKNLMIKDNILTIDYKNNKIFQKEIQDDVPLTMEQEFNTFCKKYLG</sequence>
<reference evidence="2 3" key="1">
    <citation type="submission" date="2019-09" db="EMBL/GenBank/DDBJ databases">
        <title>Complete genome sequence of Arachidicoccus sp. B3-10 isolated from apple orchard soil.</title>
        <authorList>
            <person name="Kim H.S."/>
            <person name="Han K.-I."/>
            <person name="Suh M.K."/>
            <person name="Lee K.C."/>
            <person name="Eom M.K."/>
            <person name="Kim J.-S."/>
            <person name="Kang S.W."/>
            <person name="Sin Y."/>
            <person name="Lee J.-S."/>
        </authorList>
    </citation>
    <scope>NUCLEOTIDE SEQUENCE [LARGE SCALE GENOMIC DNA]</scope>
    <source>
        <strain evidence="2 3">B3-10</strain>
    </source>
</reference>
<dbReference type="Proteomes" id="UP000292424">
    <property type="component" value="Chromosome"/>
</dbReference>
<keyword evidence="1" id="KW-0472">Membrane</keyword>
<keyword evidence="1" id="KW-0812">Transmembrane</keyword>
<accession>A0A5P2FW79</accession>
<keyword evidence="1" id="KW-1133">Transmembrane helix</keyword>
<organism evidence="2 3">
    <name type="scientific">Rhizosphaericola mali</name>
    <dbReference type="NCBI Taxonomy" id="2545455"/>
    <lineage>
        <taxon>Bacteria</taxon>
        <taxon>Pseudomonadati</taxon>
        <taxon>Bacteroidota</taxon>
        <taxon>Chitinophagia</taxon>
        <taxon>Chitinophagales</taxon>
        <taxon>Chitinophagaceae</taxon>
        <taxon>Rhizosphaericola</taxon>
    </lineage>
</organism>
<dbReference type="RefSeq" id="WP_131328302.1">
    <property type="nucleotide sequence ID" value="NZ_CP044016.1"/>
</dbReference>
<feature type="transmembrane region" description="Helical" evidence="1">
    <location>
        <begin position="49"/>
        <end position="67"/>
    </location>
</feature>
<proteinExistence type="predicted"/>
<feature type="transmembrane region" description="Helical" evidence="1">
    <location>
        <begin position="21"/>
        <end position="37"/>
    </location>
</feature>
<keyword evidence="3" id="KW-1185">Reference proteome</keyword>
<gene>
    <name evidence="2" type="ORF">E0W69_001685</name>
</gene>
<protein>
    <submittedName>
        <fullName evidence="2">Uncharacterized protein</fullName>
    </submittedName>
</protein>
<evidence type="ECO:0000313" key="3">
    <source>
        <dbReference type="Proteomes" id="UP000292424"/>
    </source>
</evidence>